<name>A0ABC8SXP7_9AQUA</name>
<reference evidence="2 3" key="1">
    <citation type="submission" date="2024-02" db="EMBL/GenBank/DDBJ databases">
        <authorList>
            <person name="Vignale AGUSTIN F."/>
            <person name="Sosa J E."/>
            <person name="Modenutti C."/>
        </authorList>
    </citation>
    <scope>NUCLEOTIDE SEQUENCE [LARGE SCALE GENOMIC DNA]</scope>
</reference>
<evidence type="ECO:0000259" key="1">
    <source>
        <dbReference type="Pfam" id="PF01738"/>
    </source>
</evidence>
<evidence type="ECO:0000313" key="2">
    <source>
        <dbReference type="EMBL" id="CAK9161885.1"/>
    </source>
</evidence>
<dbReference type="AlphaFoldDB" id="A0ABC8SXP7"/>
<proteinExistence type="predicted"/>
<dbReference type="Proteomes" id="UP001642360">
    <property type="component" value="Unassembled WGS sequence"/>
</dbReference>
<organism evidence="2 3">
    <name type="scientific">Ilex paraguariensis</name>
    <name type="common">yerba mate</name>
    <dbReference type="NCBI Taxonomy" id="185542"/>
    <lineage>
        <taxon>Eukaryota</taxon>
        <taxon>Viridiplantae</taxon>
        <taxon>Streptophyta</taxon>
        <taxon>Embryophyta</taxon>
        <taxon>Tracheophyta</taxon>
        <taxon>Spermatophyta</taxon>
        <taxon>Magnoliopsida</taxon>
        <taxon>eudicotyledons</taxon>
        <taxon>Gunneridae</taxon>
        <taxon>Pentapetalae</taxon>
        <taxon>asterids</taxon>
        <taxon>campanulids</taxon>
        <taxon>Aquifoliales</taxon>
        <taxon>Aquifoliaceae</taxon>
        <taxon>Ilex</taxon>
    </lineage>
</organism>
<protein>
    <recommendedName>
        <fullName evidence="1">Dienelactone hydrolase domain-containing protein</fullName>
    </recommendedName>
</protein>
<accession>A0ABC8SXP7</accession>
<dbReference type="InterPro" id="IPR029058">
    <property type="entry name" value="AB_hydrolase_fold"/>
</dbReference>
<keyword evidence="3" id="KW-1185">Reference proteome</keyword>
<dbReference type="Gene3D" id="3.40.50.1820">
    <property type="entry name" value="alpha/beta hydrolase"/>
    <property type="match status" value="1"/>
</dbReference>
<dbReference type="PANTHER" id="PTHR17630">
    <property type="entry name" value="DIENELACTONE HYDROLASE"/>
    <property type="match status" value="1"/>
</dbReference>
<feature type="domain" description="Dienelactone hydrolase" evidence="1">
    <location>
        <begin position="28"/>
        <end position="233"/>
    </location>
</feature>
<dbReference type="EMBL" id="CAUOFW020003758">
    <property type="protein sequence ID" value="CAK9161885.1"/>
    <property type="molecule type" value="Genomic_DNA"/>
</dbReference>
<dbReference type="SUPFAM" id="SSF53474">
    <property type="entry name" value="alpha/beta-Hydrolases"/>
    <property type="match status" value="1"/>
</dbReference>
<evidence type="ECO:0000313" key="3">
    <source>
        <dbReference type="Proteomes" id="UP001642360"/>
    </source>
</evidence>
<comment type="caution">
    <text evidence="2">The sequence shown here is derived from an EMBL/GenBank/DDBJ whole genome shotgun (WGS) entry which is preliminary data.</text>
</comment>
<sequence>MSSSQCIQNPPSVNSTCGSGSVQELGGFQTYLTGPEDSKDAILLISDVFGCEAPNLRKLADKVAAAGFLVVVPDFFYGDPYDVNKDLQSWIKSHAVDKGFEDAKTIISALKIRGVSDVGAAGFCWGGMVAAKLAQFDYIKAAVILHPGPLTVEDINAVKVPTALLGAEIDHLAPPEQIKHFGEILSGKNVDSFVKIFPGVVHGWTTRYKDDDESAVKSAEEAHADMLNWFIKYLK</sequence>
<gene>
    <name evidence="2" type="ORF">ILEXP_LOCUS30712</name>
</gene>
<dbReference type="InterPro" id="IPR002925">
    <property type="entry name" value="Dienelactn_hydro"/>
</dbReference>
<dbReference type="PANTHER" id="PTHR17630:SF52">
    <property type="entry name" value="ENDO-1,3-1,4-BETA-D-GLUCANASE-LIKE PROTEIN"/>
    <property type="match status" value="1"/>
</dbReference>
<dbReference type="Pfam" id="PF01738">
    <property type="entry name" value="DLH"/>
    <property type="match status" value="1"/>
</dbReference>